<keyword evidence="3" id="KW-1185">Reference proteome</keyword>
<evidence type="ECO:0000256" key="1">
    <source>
        <dbReference type="SAM" id="SignalP"/>
    </source>
</evidence>
<keyword evidence="1" id="KW-0732">Signal</keyword>
<sequence length="78" mass="9003">MAEAGKLFSVFVFLRLIQFSIRISTLKSSRSKHETINNKSILQITMFVAQSQTQINISNENLLKAQTKNNNNFYHQLD</sequence>
<protein>
    <submittedName>
        <fullName evidence="2">CLUMA_CG007882, isoform C</fullName>
    </submittedName>
</protein>
<organism evidence="2 3">
    <name type="scientific">Clunio marinus</name>
    <dbReference type="NCBI Taxonomy" id="568069"/>
    <lineage>
        <taxon>Eukaryota</taxon>
        <taxon>Metazoa</taxon>
        <taxon>Ecdysozoa</taxon>
        <taxon>Arthropoda</taxon>
        <taxon>Hexapoda</taxon>
        <taxon>Insecta</taxon>
        <taxon>Pterygota</taxon>
        <taxon>Neoptera</taxon>
        <taxon>Endopterygota</taxon>
        <taxon>Diptera</taxon>
        <taxon>Nematocera</taxon>
        <taxon>Chironomoidea</taxon>
        <taxon>Chironomidae</taxon>
        <taxon>Clunio</taxon>
    </lineage>
</organism>
<dbReference type="AlphaFoldDB" id="A0A1J1I2D2"/>
<dbReference type="EMBL" id="CVRI01000038">
    <property type="protein sequence ID" value="CRK94371.1"/>
    <property type="molecule type" value="Genomic_DNA"/>
</dbReference>
<proteinExistence type="predicted"/>
<evidence type="ECO:0000313" key="3">
    <source>
        <dbReference type="Proteomes" id="UP000183832"/>
    </source>
</evidence>
<feature type="signal peptide" evidence="1">
    <location>
        <begin position="1"/>
        <end position="22"/>
    </location>
</feature>
<gene>
    <name evidence="2" type="ORF">CLUMA_CG007882</name>
</gene>
<name>A0A1J1I2D2_9DIPT</name>
<reference evidence="2 3" key="1">
    <citation type="submission" date="2015-04" db="EMBL/GenBank/DDBJ databases">
        <authorList>
            <person name="Syromyatnikov M.Y."/>
            <person name="Popov V.N."/>
        </authorList>
    </citation>
    <scope>NUCLEOTIDE SEQUENCE [LARGE SCALE GENOMIC DNA]</scope>
</reference>
<evidence type="ECO:0000313" key="2">
    <source>
        <dbReference type="EMBL" id="CRK94371.1"/>
    </source>
</evidence>
<accession>A0A1J1I2D2</accession>
<dbReference type="Proteomes" id="UP000183832">
    <property type="component" value="Unassembled WGS sequence"/>
</dbReference>
<feature type="chain" id="PRO_5012949846" evidence="1">
    <location>
        <begin position="23"/>
        <end position="78"/>
    </location>
</feature>